<proteinExistence type="predicted"/>
<gene>
    <name evidence="2" type="ORF">GCM10007913_20970</name>
</gene>
<sequence length="174" mass="19523">MPPILTTERLILRAHTAADFPGCYTLWSDPDVTRFIGGRPSTPEEVWSRILRYIGHWQVLDYGYFVITDRESGTIIGEVGLADFHRDCDPPIDAPEAGWVLLPQYQGRGLAREALTALLTWADQTMPRTVCMIDPDNAPSLKLATALGYTEYARPTYKGEPTTLLERMVRNTPA</sequence>
<accession>A0ABQ5UG46</accession>
<reference evidence="2" key="2">
    <citation type="submission" date="2023-01" db="EMBL/GenBank/DDBJ databases">
        <title>Draft genome sequence of Devosia yakushimensis strain NBRC 103855.</title>
        <authorList>
            <person name="Sun Q."/>
            <person name="Mori K."/>
        </authorList>
    </citation>
    <scope>NUCLEOTIDE SEQUENCE</scope>
    <source>
        <strain evidence="2">NBRC 103855</strain>
    </source>
</reference>
<dbReference type="Proteomes" id="UP001161406">
    <property type="component" value="Unassembled WGS sequence"/>
</dbReference>
<dbReference type="EMBL" id="BSNG01000001">
    <property type="protein sequence ID" value="GLQ10165.1"/>
    <property type="molecule type" value="Genomic_DNA"/>
</dbReference>
<dbReference type="SUPFAM" id="SSF55729">
    <property type="entry name" value="Acyl-CoA N-acyltransferases (Nat)"/>
    <property type="match status" value="1"/>
</dbReference>
<keyword evidence="3" id="KW-1185">Reference proteome</keyword>
<protein>
    <submittedName>
        <fullName evidence="2">N-acetyltransferase</fullName>
    </submittedName>
</protein>
<comment type="caution">
    <text evidence="2">The sequence shown here is derived from an EMBL/GenBank/DDBJ whole genome shotgun (WGS) entry which is preliminary data.</text>
</comment>
<dbReference type="CDD" id="cd04301">
    <property type="entry name" value="NAT_SF"/>
    <property type="match status" value="1"/>
</dbReference>
<reference evidence="2" key="1">
    <citation type="journal article" date="2014" name="Int. J. Syst. Evol. Microbiol.">
        <title>Complete genome of a new Firmicutes species belonging to the dominant human colonic microbiota ('Ruminococcus bicirculans') reveals two chromosomes and a selective capacity to utilize plant glucans.</title>
        <authorList>
            <consortium name="NISC Comparative Sequencing Program"/>
            <person name="Wegmann U."/>
            <person name="Louis P."/>
            <person name="Goesmann A."/>
            <person name="Henrissat B."/>
            <person name="Duncan S.H."/>
            <person name="Flint H.J."/>
        </authorList>
    </citation>
    <scope>NUCLEOTIDE SEQUENCE</scope>
    <source>
        <strain evidence="2">NBRC 103855</strain>
    </source>
</reference>
<evidence type="ECO:0000313" key="3">
    <source>
        <dbReference type="Proteomes" id="UP001161406"/>
    </source>
</evidence>
<dbReference type="PROSITE" id="PS51186">
    <property type="entry name" value="GNAT"/>
    <property type="match status" value="1"/>
</dbReference>
<dbReference type="PANTHER" id="PTHR43792:SF16">
    <property type="entry name" value="N-ACETYLTRANSFERASE DOMAIN-CONTAINING PROTEIN"/>
    <property type="match status" value="1"/>
</dbReference>
<dbReference type="PANTHER" id="PTHR43792">
    <property type="entry name" value="GNAT FAMILY, PUTATIVE (AFU_ORTHOLOGUE AFUA_3G00765)-RELATED-RELATED"/>
    <property type="match status" value="1"/>
</dbReference>
<dbReference type="Pfam" id="PF13302">
    <property type="entry name" value="Acetyltransf_3"/>
    <property type="match status" value="1"/>
</dbReference>
<dbReference type="InterPro" id="IPR000182">
    <property type="entry name" value="GNAT_dom"/>
</dbReference>
<dbReference type="InterPro" id="IPR016181">
    <property type="entry name" value="Acyl_CoA_acyltransferase"/>
</dbReference>
<name>A0ABQ5UG46_9HYPH</name>
<organism evidence="2 3">
    <name type="scientific">Devosia yakushimensis</name>
    <dbReference type="NCBI Taxonomy" id="470028"/>
    <lineage>
        <taxon>Bacteria</taxon>
        <taxon>Pseudomonadati</taxon>
        <taxon>Pseudomonadota</taxon>
        <taxon>Alphaproteobacteria</taxon>
        <taxon>Hyphomicrobiales</taxon>
        <taxon>Devosiaceae</taxon>
        <taxon>Devosia</taxon>
    </lineage>
</organism>
<dbReference type="InterPro" id="IPR051531">
    <property type="entry name" value="N-acetyltransferase"/>
</dbReference>
<feature type="domain" description="N-acetyltransferase" evidence="1">
    <location>
        <begin position="10"/>
        <end position="170"/>
    </location>
</feature>
<evidence type="ECO:0000313" key="2">
    <source>
        <dbReference type="EMBL" id="GLQ10165.1"/>
    </source>
</evidence>
<evidence type="ECO:0000259" key="1">
    <source>
        <dbReference type="PROSITE" id="PS51186"/>
    </source>
</evidence>
<dbReference type="RefSeq" id="WP_284390550.1">
    <property type="nucleotide sequence ID" value="NZ_BSNG01000001.1"/>
</dbReference>
<dbReference type="Gene3D" id="3.40.630.30">
    <property type="match status" value="1"/>
</dbReference>